<organism evidence="2 3">
    <name type="scientific">Streptomyces plicatus</name>
    <dbReference type="NCBI Taxonomy" id="1922"/>
    <lineage>
        <taxon>Bacteria</taxon>
        <taxon>Bacillati</taxon>
        <taxon>Actinomycetota</taxon>
        <taxon>Actinomycetes</taxon>
        <taxon>Kitasatosporales</taxon>
        <taxon>Streptomycetaceae</taxon>
        <taxon>Streptomyces</taxon>
        <taxon>Streptomyces rochei group</taxon>
    </lineage>
</organism>
<sequence>MVGRSNGRGEGSSTARDDGNPAIWTGYGRLLKLLRERAGLTQAQLAEAIGYSIEQVASVEQGRRPAKADFTRRAEGALGVSGELAVLQPEVDRAKLPLFFQDFAGIEAEAVSRFDYDPLLIPGLLQCEDYARAILSVRCPPLDVETREQHVEARLQRQSVLTGKPPIEFSFIVGEAVLRCPVGGDAVLKAQLRHLLEAQEHANVEVQVVPLANGVHAGLHGPMVLVETTTHRRYAYFEAHGEGVVISDPARVSAMGLRYGKLRTQALNAEESRRLIGRIAGEL</sequence>
<dbReference type="Proteomes" id="UP001596321">
    <property type="component" value="Unassembled WGS sequence"/>
</dbReference>
<dbReference type="InterPro" id="IPR043917">
    <property type="entry name" value="DUF5753"/>
</dbReference>
<protein>
    <submittedName>
        <fullName evidence="2">Scr1 family TA system antitoxin-like transcriptional regulator</fullName>
    </submittedName>
</protein>
<dbReference type="Gene3D" id="1.10.260.40">
    <property type="entry name" value="lambda repressor-like DNA-binding domains"/>
    <property type="match status" value="1"/>
</dbReference>
<dbReference type="InterPro" id="IPR010982">
    <property type="entry name" value="Lambda_DNA-bd_dom_sf"/>
</dbReference>
<dbReference type="EMBL" id="JBHSUW010000001">
    <property type="protein sequence ID" value="MFC6505038.1"/>
    <property type="molecule type" value="Genomic_DNA"/>
</dbReference>
<dbReference type="RefSeq" id="WP_193449087.1">
    <property type="nucleotide sequence ID" value="NZ_BMUJ01000003.1"/>
</dbReference>
<feature type="domain" description="HTH cro/C1-type" evidence="1">
    <location>
        <begin position="31"/>
        <end position="84"/>
    </location>
</feature>
<gene>
    <name evidence="2" type="ORF">ACFQFF_26985</name>
</gene>
<dbReference type="Pfam" id="PF19054">
    <property type="entry name" value="DUF5753"/>
    <property type="match status" value="1"/>
</dbReference>
<evidence type="ECO:0000313" key="3">
    <source>
        <dbReference type="Proteomes" id="UP001596321"/>
    </source>
</evidence>
<dbReference type="PROSITE" id="PS50943">
    <property type="entry name" value="HTH_CROC1"/>
    <property type="match status" value="1"/>
</dbReference>
<keyword evidence="3" id="KW-1185">Reference proteome</keyword>
<comment type="caution">
    <text evidence="2">The sequence shown here is derived from an EMBL/GenBank/DDBJ whole genome shotgun (WGS) entry which is preliminary data.</text>
</comment>
<proteinExistence type="predicted"/>
<dbReference type="Pfam" id="PF13560">
    <property type="entry name" value="HTH_31"/>
    <property type="match status" value="1"/>
</dbReference>
<name>A0ABW1Y3X0_STRPL</name>
<dbReference type="CDD" id="cd00093">
    <property type="entry name" value="HTH_XRE"/>
    <property type="match status" value="1"/>
</dbReference>
<reference evidence="3" key="1">
    <citation type="journal article" date="2019" name="Int. J. Syst. Evol. Microbiol.">
        <title>The Global Catalogue of Microorganisms (GCM) 10K type strain sequencing project: providing services to taxonomists for standard genome sequencing and annotation.</title>
        <authorList>
            <consortium name="The Broad Institute Genomics Platform"/>
            <consortium name="The Broad Institute Genome Sequencing Center for Infectious Disease"/>
            <person name="Wu L."/>
            <person name="Ma J."/>
        </authorList>
    </citation>
    <scope>NUCLEOTIDE SEQUENCE [LARGE SCALE GENOMIC DNA]</scope>
    <source>
        <strain evidence="3">JCM 4504</strain>
    </source>
</reference>
<dbReference type="SUPFAM" id="SSF47413">
    <property type="entry name" value="lambda repressor-like DNA-binding domains"/>
    <property type="match status" value="1"/>
</dbReference>
<evidence type="ECO:0000313" key="2">
    <source>
        <dbReference type="EMBL" id="MFC6505038.1"/>
    </source>
</evidence>
<accession>A0ABW1Y3X0</accession>
<dbReference type="InterPro" id="IPR001387">
    <property type="entry name" value="Cro/C1-type_HTH"/>
</dbReference>
<evidence type="ECO:0000259" key="1">
    <source>
        <dbReference type="PROSITE" id="PS50943"/>
    </source>
</evidence>
<dbReference type="SMART" id="SM00530">
    <property type="entry name" value="HTH_XRE"/>
    <property type="match status" value="1"/>
</dbReference>